<gene>
    <name evidence="6" type="ORF">NA57DRAFT_37359</name>
</gene>
<evidence type="ECO:0000256" key="5">
    <source>
        <dbReference type="SAM" id="Phobius"/>
    </source>
</evidence>
<dbReference type="Gene3D" id="1.20.1250.20">
    <property type="entry name" value="MFS general substrate transporter like domains"/>
    <property type="match status" value="1"/>
</dbReference>
<keyword evidence="2 5" id="KW-0812">Transmembrane</keyword>
<feature type="transmembrane region" description="Helical" evidence="5">
    <location>
        <begin position="143"/>
        <end position="162"/>
    </location>
</feature>
<evidence type="ECO:0000256" key="1">
    <source>
        <dbReference type="ARBA" id="ARBA00004141"/>
    </source>
</evidence>
<feature type="transmembrane region" description="Helical" evidence="5">
    <location>
        <begin position="76"/>
        <end position="96"/>
    </location>
</feature>
<keyword evidence="3 5" id="KW-1133">Transmembrane helix</keyword>
<evidence type="ECO:0000256" key="4">
    <source>
        <dbReference type="ARBA" id="ARBA00023136"/>
    </source>
</evidence>
<evidence type="ECO:0000313" key="7">
    <source>
        <dbReference type="Proteomes" id="UP000799772"/>
    </source>
</evidence>
<dbReference type="Proteomes" id="UP000799772">
    <property type="component" value="Unassembled WGS sequence"/>
</dbReference>
<feature type="transmembrane region" description="Helical" evidence="5">
    <location>
        <begin position="453"/>
        <end position="474"/>
    </location>
</feature>
<dbReference type="OrthoDB" id="10250282at2759"/>
<dbReference type="PANTHER" id="PTHR23502:SF76">
    <property type="entry name" value="POLYAMINE TRANSPORT PROTEIN"/>
    <property type="match status" value="1"/>
</dbReference>
<proteinExistence type="predicted"/>
<feature type="transmembrane region" description="Helical" evidence="5">
    <location>
        <begin position="262"/>
        <end position="281"/>
    </location>
</feature>
<dbReference type="GO" id="GO:0022857">
    <property type="term" value="F:transmembrane transporter activity"/>
    <property type="evidence" value="ECO:0007669"/>
    <property type="project" value="InterPro"/>
</dbReference>
<feature type="transmembrane region" description="Helical" evidence="5">
    <location>
        <begin position="378"/>
        <end position="397"/>
    </location>
</feature>
<feature type="transmembrane region" description="Helical" evidence="5">
    <location>
        <begin position="182"/>
        <end position="203"/>
    </location>
</feature>
<evidence type="ECO:0000313" key="6">
    <source>
        <dbReference type="EMBL" id="KAF2100971.1"/>
    </source>
</evidence>
<organism evidence="6 7">
    <name type="scientific">Rhizodiscina lignyota</name>
    <dbReference type="NCBI Taxonomy" id="1504668"/>
    <lineage>
        <taxon>Eukaryota</taxon>
        <taxon>Fungi</taxon>
        <taxon>Dikarya</taxon>
        <taxon>Ascomycota</taxon>
        <taxon>Pezizomycotina</taxon>
        <taxon>Dothideomycetes</taxon>
        <taxon>Pleosporomycetidae</taxon>
        <taxon>Aulographales</taxon>
        <taxon>Rhizodiscinaceae</taxon>
        <taxon>Rhizodiscina</taxon>
    </lineage>
</organism>
<dbReference type="GO" id="GO:0005886">
    <property type="term" value="C:plasma membrane"/>
    <property type="evidence" value="ECO:0007669"/>
    <property type="project" value="TreeGrafter"/>
</dbReference>
<evidence type="ECO:0000256" key="2">
    <source>
        <dbReference type="ARBA" id="ARBA00022692"/>
    </source>
</evidence>
<comment type="caution">
    <text evidence="6">The sequence shown here is derived from an EMBL/GenBank/DDBJ whole genome shotgun (WGS) entry which is preliminary data.</text>
</comment>
<feature type="transmembrane region" description="Helical" evidence="5">
    <location>
        <begin position="554"/>
        <end position="574"/>
    </location>
</feature>
<evidence type="ECO:0000256" key="3">
    <source>
        <dbReference type="ARBA" id="ARBA00022989"/>
    </source>
</evidence>
<keyword evidence="7" id="KW-1185">Reference proteome</keyword>
<dbReference type="InterPro" id="IPR011701">
    <property type="entry name" value="MFS"/>
</dbReference>
<evidence type="ECO:0008006" key="8">
    <source>
        <dbReference type="Google" id="ProtNLM"/>
    </source>
</evidence>
<feature type="transmembrane region" description="Helical" evidence="5">
    <location>
        <begin position="231"/>
        <end position="256"/>
    </location>
</feature>
<name>A0A9P4IFU4_9PEZI</name>
<feature type="transmembrane region" description="Helical" evidence="5">
    <location>
        <begin position="428"/>
        <end position="447"/>
    </location>
</feature>
<sequence>MPRRRRTGRHLDVAEEDFQEPRRQKRHYRNLDPDTKGLSLRHRNHFSLRSHQGFSFGHHIRRQPVARKWRTLRKRITATIACISTGFVGFVVGVYAGEVPRIQYQVIDPQHYIIQGNIYLFIGLAISTFFFWPLPLLHGRKPYTLAALALALPLQFPQAVLVSAVRVPSESSFRRGLLAARFFSGMALGFANINFITTLFDLFGASLQSSNPHQELVFIDDVRRQGGGMGIWLGIWSWCFIGSIALGFLAGAGIIAHLNPDWGFYLTVIVGACILILNILAPETRRSPYRRSFTEFIDGEEKIQRRIARGEVKLHLEADGPKWWGEEIWAGIRLNVKMIFQAGFFVLASYLGWTYAQIVLVIVLLGSLLSRDYTMRPQYVGAGVMAVGIGALLAVPLSKAGWFSRDRTKGPRTDSMTFERQVTWTSHMVRRIIFMLVLPLAGLAYTLSSPGSSVHWIAPIMFAGLIGFLSNLGIAECIGIIMETYDTSDLQPGANSRHRLASMASNVKRRRTNYSSFPRVTSGVFVAQTLGFLLAAGATGVGGVMTRTLSAQKATAITAGILLFITILLTIVLFRFKRVQVIPNHTFGTRKNSRKASQWNVEEDEYWKPVVIGNPSGKMRRMSILELGKLSRWTEIRKLNHLIREKSRET</sequence>
<dbReference type="InterPro" id="IPR036259">
    <property type="entry name" value="MFS_trans_sf"/>
</dbReference>
<comment type="subcellular location">
    <subcellularLocation>
        <location evidence="1">Membrane</location>
        <topology evidence="1">Multi-pass membrane protein</topology>
    </subcellularLocation>
</comment>
<feature type="transmembrane region" description="Helical" evidence="5">
    <location>
        <begin position="342"/>
        <end position="366"/>
    </location>
</feature>
<feature type="transmembrane region" description="Helical" evidence="5">
    <location>
        <begin position="520"/>
        <end position="542"/>
    </location>
</feature>
<dbReference type="Pfam" id="PF07690">
    <property type="entry name" value="MFS_1"/>
    <property type="match status" value="1"/>
</dbReference>
<dbReference type="EMBL" id="ML978124">
    <property type="protein sequence ID" value="KAF2100971.1"/>
    <property type="molecule type" value="Genomic_DNA"/>
</dbReference>
<protein>
    <recommendedName>
        <fullName evidence="8">MFS general substrate transporter</fullName>
    </recommendedName>
</protein>
<dbReference type="SUPFAM" id="SSF103473">
    <property type="entry name" value="MFS general substrate transporter"/>
    <property type="match status" value="1"/>
</dbReference>
<accession>A0A9P4IFU4</accession>
<feature type="transmembrane region" description="Helical" evidence="5">
    <location>
        <begin position="116"/>
        <end position="136"/>
    </location>
</feature>
<reference evidence="6" key="1">
    <citation type="journal article" date="2020" name="Stud. Mycol.">
        <title>101 Dothideomycetes genomes: a test case for predicting lifestyles and emergence of pathogens.</title>
        <authorList>
            <person name="Haridas S."/>
            <person name="Albert R."/>
            <person name="Binder M."/>
            <person name="Bloem J."/>
            <person name="Labutti K."/>
            <person name="Salamov A."/>
            <person name="Andreopoulos B."/>
            <person name="Baker S."/>
            <person name="Barry K."/>
            <person name="Bills G."/>
            <person name="Bluhm B."/>
            <person name="Cannon C."/>
            <person name="Castanera R."/>
            <person name="Culley D."/>
            <person name="Daum C."/>
            <person name="Ezra D."/>
            <person name="Gonzalez J."/>
            <person name="Henrissat B."/>
            <person name="Kuo A."/>
            <person name="Liang C."/>
            <person name="Lipzen A."/>
            <person name="Lutzoni F."/>
            <person name="Magnuson J."/>
            <person name="Mondo S."/>
            <person name="Nolan M."/>
            <person name="Ohm R."/>
            <person name="Pangilinan J."/>
            <person name="Park H.-J."/>
            <person name="Ramirez L."/>
            <person name="Alfaro M."/>
            <person name="Sun H."/>
            <person name="Tritt A."/>
            <person name="Yoshinaga Y."/>
            <person name="Zwiers L.-H."/>
            <person name="Turgeon B."/>
            <person name="Goodwin S."/>
            <person name="Spatafora J."/>
            <person name="Crous P."/>
            <person name="Grigoriev I."/>
        </authorList>
    </citation>
    <scope>NUCLEOTIDE SEQUENCE</scope>
    <source>
        <strain evidence="6">CBS 133067</strain>
    </source>
</reference>
<dbReference type="PANTHER" id="PTHR23502">
    <property type="entry name" value="MAJOR FACILITATOR SUPERFAMILY"/>
    <property type="match status" value="1"/>
</dbReference>
<keyword evidence="4 5" id="KW-0472">Membrane</keyword>
<dbReference type="AlphaFoldDB" id="A0A9P4IFU4"/>